<proteinExistence type="predicted"/>
<gene>
    <name evidence="2" type="ORF">M9Y10_002520</name>
</gene>
<keyword evidence="3" id="KW-1185">Reference proteome</keyword>
<evidence type="ECO:0000256" key="1">
    <source>
        <dbReference type="SAM" id="MobiDB-lite"/>
    </source>
</evidence>
<evidence type="ECO:0000313" key="3">
    <source>
        <dbReference type="Proteomes" id="UP001470230"/>
    </source>
</evidence>
<dbReference type="Proteomes" id="UP001470230">
    <property type="component" value="Unassembled WGS sequence"/>
</dbReference>
<feature type="compositionally biased region" description="Polar residues" evidence="1">
    <location>
        <begin position="251"/>
        <end position="260"/>
    </location>
</feature>
<accession>A0ABR2LBL9</accession>
<protein>
    <recommendedName>
        <fullName evidence="4">RGS domain-containing protein</fullName>
    </recommendedName>
</protein>
<organism evidence="2 3">
    <name type="scientific">Tritrichomonas musculus</name>
    <dbReference type="NCBI Taxonomy" id="1915356"/>
    <lineage>
        <taxon>Eukaryota</taxon>
        <taxon>Metamonada</taxon>
        <taxon>Parabasalia</taxon>
        <taxon>Tritrichomonadida</taxon>
        <taxon>Tritrichomonadidae</taxon>
        <taxon>Tritrichomonas</taxon>
    </lineage>
</organism>
<reference evidence="2 3" key="1">
    <citation type="submission" date="2024-04" db="EMBL/GenBank/DDBJ databases">
        <title>Tritrichomonas musculus Genome.</title>
        <authorList>
            <person name="Alves-Ferreira E."/>
            <person name="Grigg M."/>
            <person name="Lorenzi H."/>
            <person name="Galac M."/>
        </authorList>
    </citation>
    <scope>NUCLEOTIDE SEQUENCE [LARGE SCALE GENOMIC DNA]</scope>
    <source>
        <strain evidence="2 3">EAF2021</strain>
    </source>
</reference>
<dbReference type="EMBL" id="JAPFFF010000001">
    <property type="protein sequence ID" value="KAK8900197.1"/>
    <property type="molecule type" value="Genomic_DNA"/>
</dbReference>
<sequence length="282" mass="32441">MKTATSNSKYTKEIEECKKAFNIEHRLYNEDSYFMKFFKFPENHSQRIRNTDIKQIGKLFDKNISQKVITNLVSRHNGPNIAVNLIRNHVFGNLDVFHRFFYETLLDTEAFNEMVRVTTKLNFHQSDKDEEVLIDQANNLRERFYDFVANNYRINHKSSKSKNDKLKIDNANNNVPTNLISGSINGDISNEMNADIGIPISLNIGINQPIGNNNFIHSSQIPAPLNPAVQQTMQSMQIIHPEIMISSIQIPQPGNLSQHPYQDDSVEGNNNDTHPEEIHDLF</sequence>
<feature type="compositionally biased region" description="Basic and acidic residues" evidence="1">
    <location>
        <begin position="273"/>
        <end position="282"/>
    </location>
</feature>
<comment type="caution">
    <text evidence="2">The sequence shown here is derived from an EMBL/GenBank/DDBJ whole genome shotgun (WGS) entry which is preliminary data.</text>
</comment>
<evidence type="ECO:0008006" key="4">
    <source>
        <dbReference type="Google" id="ProtNLM"/>
    </source>
</evidence>
<name>A0ABR2LBL9_9EUKA</name>
<evidence type="ECO:0000313" key="2">
    <source>
        <dbReference type="EMBL" id="KAK8900197.1"/>
    </source>
</evidence>
<feature type="region of interest" description="Disordered" evidence="1">
    <location>
        <begin position="251"/>
        <end position="282"/>
    </location>
</feature>